<feature type="domain" description="HTH luxR-type" evidence="4">
    <location>
        <begin position="40"/>
        <end position="105"/>
    </location>
</feature>
<protein>
    <submittedName>
        <fullName evidence="5">Helix-turn-helix transcriptional regulator</fullName>
    </submittedName>
</protein>
<name>A0ABW8JUK8_9GAMM</name>
<evidence type="ECO:0000313" key="5">
    <source>
        <dbReference type="EMBL" id="MFK2903861.1"/>
    </source>
</evidence>
<dbReference type="PRINTS" id="PR00038">
    <property type="entry name" value="HTHLUXR"/>
</dbReference>
<keyword evidence="1" id="KW-0805">Transcription regulation</keyword>
<dbReference type="Gene3D" id="1.10.10.10">
    <property type="entry name" value="Winged helix-like DNA-binding domain superfamily/Winged helix DNA-binding domain"/>
    <property type="match status" value="1"/>
</dbReference>
<dbReference type="InterPro" id="IPR016032">
    <property type="entry name" value="Sig_transdc_resp-reg_C-effctor"/>
</dbReference>
<dbReference type="PANTHER" id="PTHR44688">
    <property type="entry name" value="DNA-BINDING TRANSCRIPTIONAL ACTIVATOR DEVR_DOSR"/>
    <property type="match status" value="1"/>
</dbReference>
<dbReference type="EMBL" id="JADIKM010000002">
    <property type="protein sequence ID" value="MFK2903861.1"/>
    <property type="molecule type" value="Genomic_DNA"/>
</dbReference>
<keyword evidence="2" id="KW-0238">DNA-binding</keyword>
<comment type="caution">
    <text evidence="5">The sequence shown here is derived from an EMBL/GenBank/DDBJ whole genome shotgun (WGS) entry which is preliminary data.</text>
</comment>
<dbReference type="Pfam" id="PF00196">
    <property type="entry name" value="GerE"/>
    <property type="match status" value="1"/>
</dbReference>
<evidence type="ECO:0000256" key="3">
    <source>
        <dbReference type="ARBA" id="ARBA00023163"/>
    </source>
</evidence>
<evidence type="ECO:0000256" key="2">
    <source>
        <dbReference type="ARBA" id="ARBA00023125"/>
    </source>
</evidence>
<reference evidence="5 6" key="1">
    <citation type="submission" date="2020-10" db="EMBL/GenBank/DDBJ databases">
        <title>Phylogeny of dyella-like bacteria.</title>
        <authorList>
            <person name="Fu J."/>
        </authorList>
    </citation>
    <scope>NUCLEOTIDE SEQUENCE [LARGE SCALE GENOMIC DNA]</scope>
    <source>
        <strain evidence="5 6">Gsoil3046</strain>
    </source>
</reference>
<dbReference type="Proteomes" id="UP001620460">
    <property type="component" value="Unassembled WGS sequence"/>
</dbReference>
<proteinExistence type="predicted"/>
<dbReference type="SUPFAM" id="SSF46894">
    <property type="entry name" value="C-terminal effector domain of the bipartite response regulators"/>
    <property type="match status" value="1"/>
</dbReference>
<dbReference type="InterPro" id="IPR000792">
    <property type="entry name" value="Tscrpt_reg_LuxR_C"/>
</dbReference>
<keyword evidence="6" id="KW-1185">Reference proteome</keyword>
<evidence type="ECO:0000256" key="1">
    <source>
        <dbReference type="ARBA" id="ARBA00023015"/>
    </source>
</evidence>
<keyword evidence="3" id="KW-0804">Transcription</keyword>
<dbReference type="InterPro" id="IPR036388">
    <property type="entry name" value="WH-like_DNA-bd_sf"/>
</dbReference>
<evidence type="ECO:0000259" key="4">
    <source>
        <dbReference type="PROSITE" id="PS50043"/>
    </source>
</evidence>
<dbReference type="PANTHER" id="PTHR44688:SF16">
    <property type="entry name" value="DNA-BINDING TRANSCRIPTIONAL ACTIVATOR DEVR_DOSR"/>
    <property type="match status" value="1"/>
</dbReference>
<dbReference type="SMART" id="SM00421">
    <property type="entry name" value="HTH_LUXR"/>
    <property type="match status" value="1"/>
</dbReference>
<evidence type="ECO:0000313" key="6">
    <source>
        <dbReference type="Proteomes" id="UP001620460"/>
    </source>
</evidence>
<gene>
    <name evidence="5" type="ORF">ISP17_07790</name>
</gene>
<dbReference type="PROSITE" id="PS50043">
    <property type="entry name" value="HTH_LUXR_2"/>
    <property type="match status" value="1"/>
</dbReference>
<accession>A0ABW8JUK8</accession>
<organism evidence="5 6">
    <name type="scientific">Dyella ginsengisoli</name>
    <dbReference type="NCBI Taxonomy" id="363848"/>
    <lineage>
        <taxon>Bacteria</taxon>
        <taxon>Pseudomonadati</taxon>
        <taxon>Pseudomonadota</taxon>
        <taxon>Gammaproteobacteria</taxon>
        <taxon>Lysobacterales</taxon>
        <taxon>Rhodanobacteraceae</taxon>
        <taxon>Dyella</taxon>
    </lineage>
</organism>
<sequence length="107" mass="11474">MSVARSHDPVTAAELERHEMQLLWLAHTAQGLVATLPGMAAPPLEPLSLRECEVLRWSAAGKTADEIGMILAITPRTVAFHINRCIAKLDAANKTEAVAKALVLGLL</sequence>
<dbReference type="CDD" id="cd06170">
    <property type="entry name" value="LuxR_C_like"/>
    <property type="match status" value="1"/>
</dbReference>